<feature type="transmembrane region" description="Helical" evidence="13">
    <location>
        <begin position="108"/>
        <end position="134"/>
    </location>
</feature>
<gene>
    <name evidence="15" type="ORF">OKIOD_LOCUS685</name>
</gene>
<evidence type="ECO:0000256" key="4">
    <source>
        <dbReference type="ARBA" id="ARBA00022475"/>
    </source>
</evidence>
<evidence type="ECO:0000256" key="7">
    <source>
        <dbReference type="ARBA" id="ARBA00023053"/>
    </source>
</evidence>
<evidence type="ECO:0000256" key="5">
    <source>
        <dbReference type="ARBA" id="ARBA00022692"/>
    </source>
</evidence>
<dbReference type="InterPro" id="IPR051163">
    <property type="entry name" value="Sodium:Solute_Symporter_SSF"/>
</dbReference>
<keyword evidence="9 13" id="KW-0472">Membrane</keyword>
<evidence type="ECO:0000256" key="9">
    <source>
        <dbReference type="ARBA" id="ARBA00023136"/>
    </source>
</evidence>
<dbReference type="PANTHER" id="PTHR42985:SF45">
    <property type="entry name" value="SODIUM_IODIDE COTRANSPORTER-LIKE"/>
    <property type="match status" value="1"/>
</dbReference>
<evidence type="ECO:0000256" key="8">
    <source>
        <dbReference type="ARBA" id="ARBA00023065"/>
    </source>
</evidence>
<keyword evidence="16" id="KW-1185">Reference proteome</keyword>
<evidence type="ECO:0000256" key="12">
    <source>
        <dbReference type="SAM" id="MobiDB-lite"/>
    </source>
</evidence>
<organism evidence="15 16">
    <name type="scientific">Oikopleura dioica</name>
    <name type="common">Tunicate</name>
    <dbReference type="NCBI Taxonomy" id="34765"/>
    <lineage>
        <taxon>Eukaryota</taxon>
        <taxon>Metazoa</taxon>
        <taxon>Chordata</taxon>
        <taxon>Tunicata</taxon>
        <taxon>Appendicularia</taxon>
        <taxon>Copelata</taxon>
        <taxon>Oikopleuridae</taxon>
        <taxon>Oikopleura</taxon>
    </lineage>
</organism>
<keyword evidence="3" id="KW-0813">Transport</keyword>
<dbReference type="Gene3D" id="1.20.1730.10">
    <property type="entry name" value="Sodium/glucose cotransporter"/>
    <property type="match status" value="1"/>
</dbReference>
<evidence type="ECO:0000256" key="10">
    <source>
        <dbReference type="ARBA" id="ARBA00023201"/>
    </source>
</evidence>
<accession>A0ABN7RNB2</accession>
<feature type="transmembrane region" description="Helical" evidence="13">
    <location>
        <begin position="43"/>
        <end position="65"/>
    </location>
</feature>
<feature type="transmembrane region" description="Helical" evidence="13">
    <location>
        <begin position="427"/>
        <end position="452"/>
    </location>
</feature>
<keyword evidence="4" id="KW-1003">Cell membrane</keyword>
<evidence type="ECO:0000256" key="2">
    <source>
        <dbReference type="ARBA" id="ARBA00006434"/>
    </source>
</evidence>
<keyword evidence="14" id="KW-0732">Signal</keyword>
<dbReference type="Pfam" id="PF00474">
    <property type="entry name" value="SSF"/>
    <property type="match status" value="1"/>
</dbReference>
<protein>
    <submittedName>
        <fullName evidence="15">Oidioi.mRNA.OKI2018_I69.PAR.g9127.t1.cds</fullName>
    </submittedName>
</protein>
<evidence type="ECO:0000256" key="13">
    <source>
        <dbReference type="SAM" id="Phobius"/>
    </source>
</evidence>
<dbReference type="NCBIfam" id="TIGR00813">
    <property type="entry name" value="sss"/>
    <property type="match status" value="1"/>
</dbReference>
<comment type="similarity">
    <text evidence="2 11">Belongs to the sodium:solute symporter (SSF) (TC 2.A.21) family.</text>
</comment>
<dbReference type="EMBL" id="OU015568">
    <property type="protein sequence ID" value="CAG5078939.1"/>
    <property type="molecule type" value="Genomic_DNA"/>
</dbReference>
<feature type="signal peptide" evidence="14">
    <location>
        <begin position="1"/>
        <end position="16"/>
    </location>
</feature>
<dbReference type="Proteomes" id="UP001158576">
    <property type="component" value="Chromosome PAR"/>
</dbReference>
<reference evidence="15 16" key="1">
    <citation type="submission" date="2021-04" db="EMBL/GenBank/DDBJ databases">
        <authorList>
            <person name="Bliznina A."/>
        </authorList>
    </citation>
    <scope>NUCLEOTIDE SEQUENCE [LARGE SCALE GENOMIC DNA]</scope>
</reference>
<feature type="compositionally biased region" description="Basic and acidic residues" evidence="12">
    <location>
        <begin position="496"/>
        <end position="507"/>
    </location>
</feature>
<name>A0ABN7RNB2_OIKDI</name>
<keyword evidence="7" id="KW-0915">Sodium</keyword>
<feature type="transmembrane region" description="Helical" evidence="13">
    <location>
        <begin position="155"/>
        <end position="175"/>
    </location>
</feature>
<feature type="chain" id="PRO_5046848186" evidence="14">
    <location>
        <begin position="17"/>
        <end position="507"/>
    </location>
</feature>
<feature type="transmembrane region" description="Helical" evidence="13">
    <location>
        <begin position="331"/>
        <end position="355"/>
    </location>
</feature>
<feature type="transmembrane region" description="Helical" evidence="13">
    <location>
        <begin position="301"/>
        <end position="325"/>
    </location>
</feature>
<dbReference type="PROSITE" id="PS50283">
    <property type="entry name" value="NA_SOLUT_SYMP_3"/>
    <property type="match status" value="1"/>
</dbReference>
<feature type="transmembrane region" description="Helical" evidence="13">
    <location>
        <begin position="195"/>
        <end position="218"/>
    </location>
</feature>
<evidence type="ECO:0000313" key="16">
    <source>
        <dbReference type="Proteomes" id="UP001158576"/>
    </source>
</evidence>
<comment type="subcellular location">
    <subcellularLocation>
        <location evidence="1">Cell membrane</location>
        <topology evidence="1">Multi-pass membrane protein</topology>
    </subcellularLocation>
</comment>
<evidence type="ECO:0000256" key="14">
    <source>
        <dbReference type="SAM" id="SignalP"/>
    </source>
</evidence>
<proteinExistence type="inferred from homology"/>
<keyword evidence="6 13" id="KW-1133">Transmembrane helix</keyword>
<sequence>MYFFFAISLLLSSILAAEIFGPLYRATGVTSTYEYLGKRFNNAVRYLGLGVFYLQNIAYIGIVIYTPSLALETVTGLNRWAAVWLNGAVCIFYTSIGGLKAVVWTDTLQIICMIGGFVTICIDGLAEFGFAEIWSNGVEEGRLEFDWRADPRYRHSIWAIVFGGVFGTWGNLFVGSQSFTQRMLSAKDTKDMKRAIYGGFIGILIILLLAAFTGLVMLKFFTCCDPLSAGWVDAKTQLAPYLAIQRFKNMPGLASLIVVGAYGGTLSTVSSGINSMATCLVTDILVPNEKLFKIFNPSDRFYTIVTKVSSACFGLACLGMSYIAAAAGEGLLQAALSLFGILGGPNMAVFFLGALVPFAEPIGVFIADIVGVIIAGWVYFGSKQYPAGNEFIGKLDFSTEACGLNVTETVLTQEEETELPGIASLYQISYCYVGTVGFVTTFVLALVLSGIVKMTRKDYEERPPAKTMVPWLPWSPTEDIEENTDLNVKSGNKNASFRDEETKFDKF</sequence>
<evidence type="ECO:0000256" key="11">
    <source>
        <dbReference type="RuleBase" id="RU362091"/>
    </source>
</evidence>
<feature type="region of interest" description="Disordered" evidence="12">
    <location>
        <begin position="482"/>
        <end position="507"/>
    </location>
</feature>
<dbReference type="InterPro" id="IPR001734">
    <property type="entry name" value="Na/solute_symporter"/>
</dbReference>
<evidence type="ECO:0000256" key="3">
    <source>
        <dbReference type="ARBA" id="ARBA00022448"/>
    </source>
</evidence>
<feature type="transmembrane region" description="Helical" evidence="13">
    <location>
        <begin position="362"/>
        <end position="380"/>
    </location>
</feature>
<evidence type="ECO:0000256" key="6">
    <source>
        <dbReference type="ARBA" id="ARBA00022989"/>
    </source>
</evidence>
<evidence type="ECO:0000256" key="1">
    <source>
        <dbReference type="ARBA" id="ARBA00004651"/>
    </source>
</evidence>
<keyword evidence="8" id="KW-0406">Ion transport</keyword>
<evidence type="ECO:0000313" key="15">
    <source>
        <dbReference type="EMBL" id="CAG5078939.1"/>
    </source>
</evidence>
<keyword evidence="10" id="KW-0739">Sodium transport</keyword>
<dbReference type="InterPro" id="IPR038377">
    <property type="entry name" value="Na/Glc_symporter_sf"/>
</dbReference>
<keyword evidence="5 13" id="KW-0812">Transmembrane</keyword>
<feature type="transmembrane region" description="Helical" evidence="13">
    <location>
        <begin position="77"/>
        <end position="96"/>
    </location>
</feature>
<feature type="compositionally biased region" description="Polar residues" evidence="12">
    <location>
        <begin position="485"/>
        <end position="495"/>
    </location>
</feature>
<dbReference type="PANTHER" id="PTHR42985">
    <property type="entry name" value="SODIUM-COUPLED MONOCARBOXYLATE TRANSPORTER"/>
    <property type="match status" value="1"/>
</dbReference>